<proteinExistence type="predicted"/>
<dbReference type="Proteomes" id="UP000075321">
    <property type="component" value="Unassembled WGS sequence"/>
</dbReference>
<organism evidence="1 2">
    <name type="scientific">Halalkalicoccus paucihalophilus</name>
    <dbReference type="NCBI Taxonomy" id="1008153"/>
    <lineage>
        <taxon>Archaea</taxon>
        <taxon>Methanobacteriati</taxon>
        <taxon>Methanobacteriota</taxon>
        <taxon>Stenosarchaea group</taxon>
        <taxon>Halobacteria</taxon>
        <taxon>Halobacteriales</taxon>
        <taxon>Halococcaceae</taxon>
        <taxon>Halalkalicoccus</taxon>
    </lineage>
</organism>
<protein>
    <submittedName>
        <fullName evidence="1">Uncharacterized protein</fullName>
    </submittedName>
</protein>
<dbReference type="EMBL" id="LTAZ01000001">
    <property type="protein sequence ID" value="KYH27507.1"/>
    <property type="molecule type" value="Genomic_DNA"/>
</dbReference>
<evidence type="ECO:0000313" key="1">
    <source>
        <dbReference type="EMBL" id="KYH27507.1"/>
    </source>
</evidence>
<gene>
    <name evidence="1" type="ORF">HAPAU_01750</name>
</gene>
<keyword evidence="2" id="KW-1185">Reference proteome</keyword>
<dbReference type="PATRIC" id="fig|1008153.3.peg.178"/>
<reference evidence="1 2" key="1">
    <citation type="submission" date="2016-02" db="EMBL/GenBank/DDBJ databases">
        <title>Genome sequence of Halalkalicoccus paucihalophilus DSM 24557.</title>
        <authorList>
            <person name="Poehlein A."/>
            <person name="Daniel R."/>
        </authorList>
    </citation>
    <scope>NUCLEOTIDE SEQUENCE [LARGE SCALE GENOMIC DNA]</scope>
    <source>
        <strain evidence="1 2">DSM 24557</strain>
    </source>
</reference>
<dbReference type="AlphaFoldDB" id="A0A151AJC3"/>
<accession>A0A151AJC3</accession>
<sequence>MATEEAATTTELEMVEPMGEACMMGVQFAFDAALALF</sequence>
<name>A0A151AJC3_9EURY</name>
<evidence type="ECO:0000313" key="2">
    <source>
        <dbReference type="Proteomes" id="UP000075321"/>
    </source>
</evidence>
<comment type="caution">
    <text evidence="1">The sequence shown here is derived from an EMBL/GenBank/DDBJ whole genome shotgun (WGS) entry which is preliminary data.</text>
</comment>